<gene>
    <name evidence="1" type="ORF">Satyrvirus4_24</name>
</gene>
<protein>
    <submittedName>
        <fullName evidence="1">Uncharacterized protein</fullName>
    </submittedName>
</protein>
<accession>A0A3G5AD88</accession>
<sequence length="33" mass="4008">MDDLDKAYDDLYKSQNFSVYMNENKPKCNQNYL</sequence>
<evidence type="ECO:0000313" key="1">
    <source>
        <dbReference type="EMBL" id="AYV85127.1"/>
    </source>
</evidence>
<name>A0A3G5AD88_9VIRU</name>
<dbReference type="EMBL" id="MK072440">
    <property type="protein sequence ID" value="AYV85127.1"/>
    <property type="molecule type" value="Genomic_DNA"/>
</dbReference>
<reference evidence="1" key="1">
    <citation type="submission" date="2018-10" db="EMBL/GenBank/DDBJ databases">
        <title>Hidden diversity of soil giant viruses.</title>
        <authorList>
            <person name="Schulz F."/>
            <person name="Alteio L."/>
            <person name="Goudeau D."/>
            <person name="Ryan E.M."/>
            <person name="Malmstrom R.R."/>
            <person name="Blanchard J."/>
            <person name="Woyke T."/>
        </authorList>
    </citation>
    <scope>NUCLEOTIDE SEQUENCE</scope>
    <source>
        <strain evidence="1">SAV1</strain>
    </source>
</reference>
<proteinExistence type="predicted"/>
<organism evidence="1">
    <name type="scientific">Satyrvirus sp</name>
    <dbReference type="NCBI Taxonomy" id="2487771"/>
    <lineage>
        <taxon>Viruses</taxon>
        <taxon>Varidnaviria</taxon>
        <taxon>Bamfordvirae</taxon>
        <taxon>Nucleocytoviricota</taxon>
        <taxon>Megaviricetes</taxon>
        <taxon>Imitervirales</taxon>
        <taxon>Mimiviridae</taxon>
        <taxon>Megamimivirinae</taxon>
    </lineage>
</organism>